<name>A0A0S4J8S1_BODSA</name>
<keyword evidence="3" id="KW-1185">Reference proteome</keyword>
<dbReference type="OrthoDB" id="245200at2759"/>
<dbReference type="VEuPathDB" id="TriTrypDB:BSAL_83715"/>
<proteinExistence type="predicted"/>
<feature type="region of interest" description="Disordered" evidence="1">
    <location>
        <begin position="442"/>
        <end position="473"/>
    </location>
</feature>
<sequence>MASKQRLKLLTYPMALMTTPPPQSSLWAAGASGSSESGANSQPARRWVRDPSELCVSGMFRHSKTLTEYVAKYKFDDPNWNSILELPCGNPISMEMRGRHCNTALRHIVQKGHALYFICASQHTVLHPKGVIEQSHVTCSIGIRGERLRTSIIHEGPVDAAERNGPRAVLGISQVEGYATWFQRKPMLWQRSRRIGGLQAHLGAYDWTMLDPQDVGRQRDTEVMLLGSPHTNMVGGGCNSTGIVSSINISQHPFLFLGEFDAPALTAIEAVQQTAHLVAQSNQLVSKPRPSSVAGGATEIEPLHALGWVTVTPPPYVPLESDLPFQIQMARPNVYTSRDTYPSTVIGNPFHDGAPVMMVEYNMRQGAEHYLYDDSPSSRPTKWWSQKANFPYSGMMWLAREGNLEHLVLRDTVHNPFDRERRRTALHRTVAPTLRARKRAARYAAAKRRTEAGTPAAASSGREVAGESPSPSS</sequence>
<dbReference type="AlphaFoldDB" id="A0A0S4J8S1"/>
<dbReference type="EMBL" id="CYKH01000946">
    <property type="protein sequence ID" value="CUG71412.1"/>
    <property type="molecule type" value="Genomic_DNA"/>
</dbReference>
<organism evidence="2 3">
    <name type="scientific">Bodo saltans</name>
    <name type="common">Flagellated protozoan</name>
    <dbReference type="NCBI Taxonomy" id="75058"/>
    <lineage>
        <taxon>Eukaryota</taxon>
        <taxon>Discoba</taxon>
        <taxon>Euglenozoa</taxon>
        <taxon>Kinetoplastea</taxon>
        <taxon>Metakinetoplastina</taxon>
        <taxon>Eubodonida</taxon>
        <taxon>Bodonidae</taxon>
        <taxon>Bodo</taxon>
    </lineage>
</organism>
<feature type="region of interest" description="Disordered" evidence="1">
    <location>
        <begin position="25"/>
        <end position="46"/>
    </location>
</feature>
<evidence type="ECO:0000256" key="1">
    <source>
        <dbReference type="SAM" id="MobiDB-lite"/>
    </source>
</evidence>
<reference evidence="3" key="1">
    <citation type="submission" date="2015-09" db="EMBL/GenBank/DDBJ databases">
        <authorList>
            <consortium name="Pathogen Informatics"/>
        </authorList>
    </citation>
    <scope>NUCLEOTIDE SEQUENCE [LARGE SCALE GENOMIC DNA]</scope>
    <source>
        <strain evidence="3">Lake Konstanz</strain>
    </source>
</reference>
<dbReference type="Proteomes" id="UP000051952">
    <property type="component" value="Unassembled WGS sequence"/>
</dbReference>
<accession>A0A0S4J8S1</accession>
<dbReference type="OMA" id="TWFQRKP"/>
<feature type="compositionally biased region" description="Low complexity" evidence="1">
    <location>
        <begin position="25"/>
        <end position="41"/>
    </location>
</feature>
<protein>
    <submittedName>
        <fullName evidence="2">Uncharacterized protein</fullName>
    </submittedName>
</protein>
<evidence type="ECO:0000313" key="2">
    <source>
        <dbReference type="EMBL" id="CUG71412.1"/>
    </source>
</evidence>
<gene>
    <name evidence="2" type="ORF">BSAL_83715</name>
</gene>
<evidence type="ECO:0000313" key="3">
    <source>
        <dbReference type="Proteomes" id="UP000051952"/>
    </source>
</evidence>